<gene>
    <name evidence="2" type="ORF">Hamer_G000483</name>
</gene>
<evidence type="ECO:0000313" key="2">
    <source>
        <dbReference type="EMBL" id="KAG7177218.1"/>
    </source>
</evidence>
<accession>A0A8J5NCR4</accession>
<name>A0A8J5NCR4_HOMAM</name>
<dbReference type="AlphaFoldDB" id="A0A8J5NCR4"/>
<protein>
    <submittedName>
        <fullName evidence="2">Uncharacterized protein</fullName>
    </submittedName>
</protein>
<proteinExistence type="predicted"/>
<dbReference type="Gene3D" id="1.20.920.60">
    <property type="match status" value="1"/>
</dbReference>
<evidence type="ECO:0000256" key="1">
    <source>
        <dbReference type="SAM" id="Coils"/>
    </source>
</evidence>
<comment type="caution">
    <text evidence="2">The sequence shown here is derived from an EMBL/GenBank/DDBJ whole genome shotgun (WGS) entry which is preliminary data.</text>
</comment>
<sequence length="439" mass="48370">MPDDNRYKVAVKPGVEDVASEPDSLIPLVQELVWHEIQRCVIEGGIGIVDDLPKTPRVPVWLPNLGTNIALSDDIGPKYLAEETASTEITKVLISQGVDELMCSHRGITMGVALVVDAVYTLIRTHKTPFLLLLGPSSTDKDKVTSDTEGEMLDLLGVIGDKSGDDGSLSSQTIMTHVPATLLQFPDVLRVVLDMASVEDVAYKRLCVVTGSKEEVWPLCQELKPAARHGQVICLPIFKTLQHEVFVQSLLKKNKFLQNEACGTLTEIADFITYVHESYCADEALTNANVAVNQLTYSSLKQLPAVTSLAKSRSPISAIQIVFECAVVLLGSSDTSWRAVRHAIQDDNFCSKLAAVCVPGLKQSVIATLTEKLELQVEMATRERMVRMAREDVANLKSQLEVEEKRMSSLKKKKITIEEELESILDIINELNPHSERLV</sequence>
<keyword evidence="3" id="KW-1185">Reference proteome</keyword>
<evidence type="ECO:0000313" key="3">
    <source>
        <dbReference type="Proteomes" id="UP000747542"/>
    </source>
</evidence>
<keyword evidence="1" id="KW-0175">Coiled coil</keyword>
<organism evidence="2 3">
    <name type="scientific">Homarus americanus</name>
    <name type="common">American lobster</name>
    <dbReference type="NCBI Taxonomy" id="6706"/>
    <lineage>
        <taxon>Eukaryota</taxon>
        <taxon>Metazoa</taxon>
        <taxon>Ecdysozoa</taxon>
        <taxon>Arthropoda</taxon>
        <taxon>Crustacea</taxon>
        <taxon>Multicrustacea</taxon>
        <taxon>Malacostraca</taxon>
        <taxon>Eumalacostraca</taxon>
        <taxon>Eucarida</taxon>
        <taxon>Decapoda</taxon>
        <taxon>Pleocyemata</taxon>
        <taxon>Astacidea</taxon>
        <taxon>Nephropoidea</taxon>
        <taxon>Nephropidae</taxon>
        <taxon>Homarus</taxon>
    </lineage>
</organism>
<feature type="coiled-coil region" evidence="1">
    <location>
        <begin position="386"/>
        <end position="420"/>
    </location>
</feature>
<dbReference type="EMBL" id="JAHLQT010002534">
    <property type="protein sequence ID" value="KAG7177218.1"/>
    <property type="molecule type" value="Genomic_DNA"/>
</dbReference>
<reference evidence="2" key="1">
    <citation type="journal article" date="2021" name="Sci. Adv.">
        <title>The American lobster genome reveals insights on longevity, neural, and immune adaptations.</title>
        <authorList>
            <person name="Polinski J.M."/>
            <person name="Zimin A.V."/>
            <person name="Clark K.F."/>
            <person name="Kohn A.B."/>
            <person name="Sadowski N."/>
            <person name="Timp W."/>
            <person name="Ptitsyn A."/>
            <person name="Khanna P."/>
            <person name="Romanova D.Y."/>
            <person name="Williams P."/>
            <person name="Greenwood S.J."/>
            <person name="Moroz L.L."/>
            <person name="Walt D.R."/>
            <person name="Bodnar A.G."/>
        </authorList>
    </citation>
    <scope>NUCLEOTIDE SEQUENCE</scope>
    <source>
        <strain evidence="2">GMGI-L3</strain>
    </source>
</reference>
<dbReference type="Proteomes" id="UP000747542">
    <property type="component" value="Unassembled WGS sequence"/>
</dbReference>